<reference evidence="3" key="1">
    <citation type="submission" date="2018-06" db="EMBL/GenBank/DDBJ databases">
        <title>Paenibacillus xerothermodurans sp. nov. an extremely dry heat resistant spore forming bacterium isolated from the soil of Cape Canaveral, Florida.</title>
        <authorList>
            <person name="Seuylemezian A."/>
            <person name="Kaur N."/>
            <person name="Patil P."/>
            <person name="Patil P."/>
            <person name="Mayilraj S."/>
            <person name="Vaishampayan P."/>
        </authorList>
    </citation>
    <scope>NUCLEOTIDE SEQUENCE [LARGE SCALE GENOMIC DNA]</scope>
    <source>
        <strain evidence="3">ATCC 27380</strain>
    </source>
</reference>
<sequence>MMRRTILALMIGMLLGSVSTAVAAIQGEVTAVFANFVLKINGQAQPLDNAPLVHEGNSFLPVRELADLFGYDVAYDDAARTIELNDRSRSKSPANSEPVDSSKWISLRELTLAGVKTTISPGTSKINVEFGSRSFSFNLPNTMDAEKITTSDTGDITMLIKDGTTYLNRSDLERLGLL</sequence>
<dbReference type="OrthoDB" id="2596589at2"/>
<feature type="chain" id="PRO_5015990191" evidence="1">
    <location>
        <begin position="24"/>
        <end position="178"/>
    </location>
</feature>
<evidence type="ECO:0000259" key="2">
    <source>
        <dbReference type="Pfam" id="PF07833"/>
    </source>
</evidence>
<feature type="signal peptide" evidence="1">
    <location>
        <begin position="1"/>
        <end position="23"/>
    </location>
</feature>
<dbReference type="SUPFAM" id="SSF55383">
    <property type="entry name" value="Copper amine oxidase, domain N"/>
    <property type="match status" value="1"/>
</dbReference>
<accession>A0A2W1NA38</accession>
<dbReference type="AlphaFoldDB" id="A0A2W1NA38"/>
<keyword evidence="1" id="KW-0732">Signal</keyword>
<protein>
    <submittedName>
        <fullName evidence="3">Copper amine oxidase N-terminal domain-containing protein</fullName>
    </submittedName>
</protein>
<organism evidence="3 4">
    <name type="scientific">Paenibacillus xerothermodurans</name>
    <dbReference type="NCBI Taxonomy" id="1977292"/>
    <lineage>
        <taxon>Bacteria</taxon>
        <taxon>Bacillati</taxon>
        <taxon>Bacillota</taxon>
        <taxon>Bacilli</taxon>
        <taxon>Bacillales</taxon>
        <taxon>Paenibacillaceae</taxon>
        <taxon>Paenibacillus</taxon>
    </lineage>
</organism>
<name>A0A2W1NA38_PAEXE</name>
<dbReference type="Pfam" id="PF07833">
    <property type="entry name" value="Cu_amine_oxidN1"/>
    <property type="match status" value="1"/>
</dbReference>
<dbReference type="EMBL" id="NHRJ02000003">
    <property type="protein sequence ID" value="PZE21509.1"/>
    <property type="molecule type" value="Genomic_DNA"/>
</dbReference>
<dbReference type="InterPro" id="IPR012854">
    <property type="entry name" value="Cu_amine_oxidase-like_N"/>
</dbReference>
<gene>
    <name evidence="3" type="ORF">CBW46_009240</name>
</gene>
<evidence type="ECO:0000256" key="1">
    <source>
        <dbReference type="SAM" id="SignalP"/>
    </source>
</evidence>
<feature type="domain" description="Copper amine oxidase-like N-terminal" evidence="2">
    <location>
        <begin position="40"/>
        <end position="85"/>
    </location>
</feature>
<keyword evidence="4" id="KW-1185">Reference proteome</keyword>
<proteinExistence type="predicted"/>
<dbReference type="InterPro" id="IPR036582">
    <property type="entry name" value="Mao_N_sf"/>
</dbReference>
<evidence type="ECO:0000313" key="3">
    <source>
        <dbReference type="EMBL" id="PZE21509.1"/>
    </source>
</evidence>
<dbReference type="RefSeq" id="WP_089199706.1">
    <property type="nucleotide sequence ID" value="NZ_NHRJ02000003.1"/>
</dbReference>
<evidence type="ECO:0000313" key="4">
    <source>
        <dbReference type="Proteomes" id="UP000214746"/>
    </source>
</evidence>
<dbReference type="Proteomes" id="UP000214746">
    <property type="component" value="Unassembled WGS sequence"/>
</dbReference>
<comment type="caution">
    <text evidence="3">The sequence shown here is derived from an EMBL/GenBank/DDBJ whole genome shotgun (WGS) entry which is preliminary data.</text>
</comment>